<dbReference type="EMBL" id="JBHUNP010000001">
    <property type="protein sequence ID" value="MFD2647507.1"/>
    <property type="molecule type" value="Genomic_DNA"/>
</dbReference>
<keyword evidence="5" id="KW-1185">Reference proteome</keyword>
<sequence length="129" mass="14592">MGAIDYRIAPFPSDLELDWLWQAAWGGPLGRSYQPVLERSLTHVGAYLGDRLVGFVNLAWDGGIHAFILDTCTDPEFRRRGIARELVRQAVAVARDRGIEWVHVDYEPALEPFYRTCGFRQSAAGVMRL</sequence>
<dbReference type="SUPFAM" id="SSF55729">
    <property type="entry name" value="Acyl-CoA N-acyltransferases (Nat)"/>
    <property type="match status" value="1"/>
</dbReference>
<evidence type="ECO:0000259" key="3">
    <source>
        <dbReference type="PROSITE" id="PS51186"/>
    </source>
</evidence>
<feature type="domain" description="N-acetyltransferase" evidence="3">
    <location>
        <begin position="4"/>
        <end position="129"/>
    </location>
</feature>
<dbReference type="PROSITE" id="PS51186">
    <property type="entry name" value="GNAT"/>
    <property type="match status" value="1"/>
</dbReference>
<reference evidence="5" key="1">
    <citation type="journal article" date="2019" name="Int. J. Syst. Evol. Microbiol.">
        <title>The Global Catalogue of Microorganisms (GCM) 10K type strain sequencing project: providing services to taxonomists for standard genome sequencing and annotation.</title>
        <authorList>
            <consortium name="The Broad Institute Genomics Platform"/>
            <consortium name="The Broad Institute Genome Sequencing Center for Infectious Disease"/>
            <person name="Wu L."/>
            <person name="Ma J."/>
        </authorList>
    </citation>
    <scope>NUCLEOTIDE SEQUENCE [LARGE SCALE GENOMIC DNA]</scope>
    <source>
        <strain evidence="5">CCM 7427</strain>
    </source>
</reference>
<accession>A0ABW5QID3</accession>
<gene>
    <name evidence="4" type="ORF">ACFSX5_06860</name>
</gene>
<evidence type="ECO:0000313" key="5">
    <source>
        <dbReference type="Proteomes" id="UP001597521"/>
    </source>
</evidence>
<proteinExistence type="predicted"/>
<protein>
    <submittedName>
        <fullName evidence="4">GNAT family N-acetyltransferase</fullName>
        <ecNumber evidence="4">2.3.-.-</ecNumber>
    </submittedName>
</protein>
<name>A0ABW5QID3_9HYPH</name>
<dbReference type="InterPro" id="IPR000182">
    <property type="entry name" value="GNAT_dom"/>
</dbReference>
<comment type="caution">
    <text evidence="4">The sequence shown here is derived from an EMBL/GenBank/DDBJ whole genome shotgun (WGS) entry which is preliminary data.</text>
</comment>
<dbReference type="CDD" id="cd04301">
    <property type="entry name" value="NAT_SF"/>
    <property type="match status" value="1"/>
</dbReference>
<keyword evidence="2 4" id="KW-0012">Acyltransferase</keyword>
<keyword evidence="1 4" id="KW-0808">Transferase</keyword>
<dbReference type="PANTHER" id="PTHR43626">
    <property type="entry name" value="ACYL-COA N-ACYLTRANSFERASE"/>
    <property type="match status" value="1"/>
</dbReference>
<organism evidence="4 5">
    <name type="scientific">Devosia albogilva</name>
    <dbReference type="NCBI Taxonomy" id="429726"/>
    <lineage>
        <taxon>Bacteria</taxon>
        <taxon>Pseudomonadati</taxon>
        <taxon>Pseudomonadota</taxon>
        <taxon>Alphaproteobacteria</taxon>
        <taxon>Hyphomicrobiales</taxon>
        <taxon>Devosiaceae</taxon>
        <taxon>Devosia</taxon>
    </lineage>
</organism>
<dbReference type="RefSeq" id="WP_386832530.1">
    <property type="nucleotide sequence ID" value="NZ_JBHUNP010000001.1"/>
</dbReference>
<dbReference type="EC" id="2.3.-.-" evidence="4"/>
<dbReference type="InterPro" id="IPR016181">
    <property type="entry name" value="Acyl_CoA_acyltransferase"/>
</dbReference>
<dbReference type="PANTHER" id="PTHR43626:SF4">
    <property type="entry name" value="GCN5-RELATED N-ACETYLTRANSFERASE 2, CHLOROPLASTIC"/>
    <property type="match status" value="1"/>
</dbReference>
<dbReference type="Pfam" id="PF00583">
    <property type="entry name" value="Acetyltransf_1"/>
    <property type="match status" value="1"/>
</dbReference>
<dbReference type="Proteomes" id="UP001597521">
    <property type="component" value="Unassembled WGS sequence"/>
</dbReference>
<dbReference type="Gene3D" id="3.40.630.30">
    <property type="match status" value="1"/>
</dbReference>
<dbReference type="InterPro" id="IPR045039">
    <property type="entry name" value="NSI-like"/>
</dbReference>
<dbReference type="GO" id="GO:0016746">
    <property type="term" value="F:acyltransferase activity"/>
    <property type="evidence" value="ECO:0007669"/>
    <property type="project" value="UniProtKB-KW"/>
</dbReference>
<evidence type="ECO:0000313" key="4">
    <source>
        <dbReference type="EMBL" id="MFD2647507.1"/>
    </source>
</evidence>
<evidence type="ECO:0000256" key="2">
    <source>
        <dbReference type="ARBA" id="ARBA00023315"/>
    </source>
</evidence>
<evidence type="ECO:0000256" key="1">
    <source>
        <dbReference type="ARBA" id="ARBA00022679"/>
    </source>
</evidence>